<keyword evidence="1" id="KW-0808">Transferase</keyword>
<dbReference type="AlphaFoldDB" id="A0A1B9D9Z4"/>
<dbReference type="EMBL" id="MBEE01000088">
    <property type="protein sequence ID" value="OCB56900.1"/>
    <property type="molecule type" value="Genomic_DNA"/>
</dbReference>
<name>A0A1B9D9Z4_MYCMA</name>
<dbReference type="GO" id="GO:0008168">
    <property type="term" value="F:methyltransferase activity"/>
    <property type="evidence" value="ECO:0007669"/>
    <property type="project" value="UniProtKB-KW"/>
</dbReference>
<reference evidence="1 2" key="1">
    <citation type="submission" date="2016-06" db="EMBL/GenBank/DDBJ databases">
        <authorList>
            <person name="Kjaerup R.B."/>
            <person name="Dalgaard T.S."/>
            <person name="Juul-Madsen H.R."/>
        </authorList>
    </citation>
    <scope>NUCLEOTIDE SEQUENCE [LARGE SCALE GENOMIC DNA]</scope>
    <source>
        <strain evidence="1 2">E3012</strain>
    </source>
</reference>
<accession>A0A1B9D9Z4</accession>
<protein>
    <submittedName>
        <fullName evidence="1">SAM-dependent methyltransferase</fullName>
    </submittedName>
</protein>
<organism evidence="1 2">
    <name type="scientific">Mycobacterium malmoense</name>
    <dbReference type="NCBI Taxonomy" id="1780"/>
    <lineage>
        <taxon>Bacteria</taxon>
        <taxon>Bacillati</taxon>
        <taxon>Actinomycetota</taxon>
        <taxon>Actinomycetes</taxon>
        <taxon>Mycobacteriales</taxon>
        <taxon>Mycobacteriaceae</taxon>
        <taxon>Mycobacterium</taxon>
    </lineage>
</organism>
<dbReference type="Proteomes" id="UP000092683">
    <property type="component" value="Unassembled WGS sequence"/>
</dbReference>
<dbReference type="OrthoDB" id="224775at2"/>
<proteinExistence type="predicted"/>
<dbReference type="NCBIfam" id="TIGR04096">
    <property type="entry name" value="dnd_rel_methyl"/>
    <property type="match status" value="1"/>
</dbReference>
<evidence type="ECO:0000313" key="1">
    <source>
        <dbReference type="EMBL" id="OCB56900.1"/>
    </source>
</evidence>
<evidence type="ECO:0000313" key="2">
    <source>
        <dbReference type="Proteomes" id="UP000092683"/>
    </source>
</evidence>
<gene>
    <name evidence="1" type="ORF">A5677_17645</name>
</gene>
<dbReference type="InterPro" id="IPR024019">
    <property type="entry name" value="CHP04096"/>
</dbReference>
<comment type="caution">
    <text evidence="1">The sequence shown here is derived from an EMBL/GenBank/DDBJ whole genome shotgun (WGS) entry which is preliminary data.</text>
</comment>
<dbReference type="GO" id="GO:0032259">
    <property type="term" value="P:methylation"/>
    <property type="evidence" value="ECO:0007669"/>
    <property type="project" value="UniProtKB-KW"/>
</dbReference>
<keyword evidence="1" id="KW-0489">Methyltransferase</keyword>
<dbReference type="RefSeq" id="WP_065480630.1">
    <property type="nucleotide sequence ID" value="NZ_MBEE01000088.1"/>
</dbReference>
<sequence>MTEQVARHRTAMTRAALSRPVALAIGDGVLSASQSVFDYGCGRGDDLRNLTALGYQIDGWDPGHRPTNALHPADIVNLGYVVNVIEDRAERRVTLQRAWNLAQQVLIVSARLTWEARDLEGRPHADGLVTRTGTFQKFYEQAELADWIEQALGVKPIAAAPGIFYVFRDATRAHEFLASRAYTYRPRVRVDPHAVYEANQETLAPLLDFLSVHARPPRVGELDESVEAPIRDHFTSVARATNLIRQVTDGTYWDQVALQRRQELLVYIAMSRFGRRPRLGELAKTLATDIKAHFGKYSDACLQADRLLLATGDPAIVLVAARSSSVGKQTPSALYLHRSAVGQLPPVLRVYEGCARVLAGTVEHANLVKLSVTEPQISYLTYPDFEHDAHPTLRSALTVNLRRLQVDWRDYSRSNNPPLLHRKEEFVGLDDPRRALYARLTAAERRAGLYDHSERIGTLRGWHAELARAGRVVRGHRLFQANQS</sequence>